<dbReference type="GO" id="GO:0004252">
    <property type="term" value="F:serine-type endopeptidase activity"/>
    <property type="evidence" value="ECO:0007669"/>
    <property type="project" value="InterPro"/>
</dbReference>
<reference evidence="6" key="1">
    <citation type="submission" date="2020-10" db="EMBL/GenBank/DDBJ databases">
        <authorList>
            <person name="Gilroy R."/>
        </authorList>
    </citation>
    <scope>NUCLEOTIDE SEQUENCE</scope>
    <source>
        <strain evidence="6">20514</strain>
    </source>
</reference>
<sequence>MLRSPARRAPCILPVLTNRRGEGADRQAEAFDYFIYNAGPKDGVIDGGLVIFASGNEYAPMSAYPAAYPDYICVSSTSGDDSPSSYTNYGVEVDISAPGGDAEYHQNELGSIFSTMTPGQSSTGYGYMDGTSMACPHVSGDGTGTQSAFLPVSCEEDKSYEDNTRVQITNYELNGANSGKWELVQIDGNALPEGLFQYVIFNTKDNEFEFIQNLNSQTSTSITGTYVLEYDEYEGNILSGRYDHASGLWLNDYVISGLTPESMVWTVLGDPESYYVYETCPEIPADRLPGVKSM</sequence>
<feature type="domain" description="Peptidase S8/S53" evidence="5">
    <location>
        <begin position="47"/>
        <end position="141"/>
    </location>
</feature>
<dbReference type="InterPro" id="IPR023828">
    <property type="entry name" value="Peptidase_S8_Ser-AS"/>
</dbReference>
<name>A0A9D9HGA0_9BACT</name>
<gene>
    <name evidence="6" type="ORF">IAC29_07680</name>
</gene>
<dbReference type="PANTHER" id="PTHR43399">
    <property type="entry name" value="SUBTILISIN-RELATED"/>
    <property type="match status" value="1"/>
</dbReference>
<dbReference type="AlphaFoldDB" id="A0A9D9HGA0"/>
<dbReference type="EMBL" id="JADIMQ010000110">
    <property type="protein sequence ID" value="MBO8449133.1"/>
    <property type="molecule type" value="Genomic_DNA"/>
</dbReference>
<evidence type="ECO:0000256" key="1">
    <source>
        <dbReference type="ARBA" id="ARBA00011073"/>
    </source>
</evidence>
<dbReference type="InterPro" id="IPR000209">
    <property type="entry name" value="Peptidase_S8/S53_dom"/>
</dbReference>
<evidence type="ECO:0000313" key="6">
    <source>
        <dbReference type="EMBL" id="MBO8449133.1"/>
    </source>
</evidence>
<keyword evidence="4" id="KW-0720">Serine protease</keyword>
<dbReference type="GO" id="GO:0006508">
    <property type="term" value="P:proteolysis"/>
    <property type="evidence" value="ECO:0007669"/>
    <property type="project" value="UniProtKB-KW"/>
</dbReference>
<evidence type="ECO:0000313" key="7">
    <source>
        <dbReference type="Proteomes" id="UP000810252"/>
    </source>
</evidence>
<evidence type="ECO:0000259" key="5">
    <source>
        <dbReference type="Pfam" id="PF00082"/>
    </source>
</evidence>
<comment type="similarity">
    <text evidence="1">Belongs to the peptidase S8 family.</text>
</comment>
<dbReference type="Proteomes" id="UP000810252">
    <property type="component" value="Unassembled WGS sequence"/>
</dbReference>
<dbReference type="InterPro" id="IPR036852">
    <property type="entry name" value="Peptidase_S8/S53_dom_sf"/>
</dbReference>
<comment type="caution">
    <text evidence="6">The sequence shown here is derived from an EMBL/GenBank/DDBJ whole genome shotgun (WGS) entry which is preliminary data.</text>
</comment>
<dbReference type="InterPro" id="IPR051048">
    <property type="entry name" value="Peptidase_S8/S53_subtilisin"/>
</dbReference>
<keyword evidence="2" id="KW-0645">Protease</keyword>
<proteinExistence type="inferred from homology"/>
<dbReference type="PANTHER" id="PTHR43399:SF4">
    <property type="entry name" value="CELL WALL-ASSOCIATED PROTEASE"/>
    <property type="match status" value="1"/>
</dbReference>
<dbReference type="Pfam" id="PF00082">
    <property type="entry name" value="Peptidase_S8"/>
    <property type="match status" value="1"/>
</dbReference>
<dbReference type="SUPFAM" id="SSF52743">
    <property type="entry name" value="Subtilisin-like"/>
    <property type="match status" value="1"/>
</dbReference>
<evidence type="ECO:0000256" key="3">
    <source>
        <dbReference type="ARBA" id="ARBA00022801"/>
    </source>
</evidence>
<dbReference type="Gene3D" id="3.40.50.200">
    <property type="entry name" value="Peptidase S8/S53 domain"/>
    <property type="match status" value="1"/>
</dbReference>
<dbReference type="PROSITE" id="PS00138">
    <property type="entry name" value="SUBTILASE_SER"/>
    <property type="match status" value="1"/>
</dbReference>
<organism evidence="6 7">
    <name type="scientific">Candidatus Cryptobacteroides merdigallinarum</name>
    <dbReference type="NCBI Taxonomy" id="2840770"/>
    <lineage>
        <taxon>Bacteria</taxon>
        <taxon>Pseudomonadati</taxon>
        <taxon>Bacteroidota</taxon>
        <taxon>Bacteroidia</taxon>
        <taxon>Bacteroidales</taxon>
        <taxon>Candidatus Cryptobacteroides</taxon>
    </lineage>
</organism>
<reference evidence="6" key="2">
    <citation type="journal article" date="2021" name="PeerJ">
        <title>Extensive microbial diversity within the chicken gut microbiome revealed by metagenomics and culture.</title>
        <authorList>
            <person name="Gilroy R."/>
            <person name="Ravi A."/>
            <person name="Getino M."/>
            <person name="Pursley I."/>
            <person name="Horton D.L."/>
            <person name="Alikhan N.F."/>
            <person name="Baker D."/>
            <person name="Gharbi K."/>
            <person name="Hall N."/>
            <person name="Watson M."/>
            <person name="Adriaenssens E.M."/>
            <person name="Foster-Nyarko E."/>
            <person name="Jarju S."/>
            <person name="Secka A."/>
            <person name="Antonio M."/>
            <person name="Oren A."/>
            <person name="Chaudhuri R.R."/>
            <person name="La Ragione R."/>
            <person name="Hildebrand F."/>
            <person name="Pallen M.J."/>
        </authorList>
    </citation>
    <scope>NUCLEOTIDE SEQUENCE</scope>
    <source>
        <strain evidence="6">20514</strain>
    </source>
</reference>
<evidence type="ECO:0000256" key="4">
    <source>
        <dbReference type="ARBA" id="ARBA00022825"/>
    </source>
</evidence>
<keyword evidence="3" id="KW-0378">Hydrolase</keyword>
<accession>A0A9D9HGA0</accession>
<protein>
    <submittedName>
        <fullName evidence="6">S8 family serine peptidase</fullName>
    </submittedName>
</protein>
<evidence type="ECO:0000256" key="2">
    <source>
        <dbReference type="ARBA" id="ARBA00022670"/>
    </source>
</evidence>